<keyword evidence="2" id="KW-1185">Reference proteome</keyword>
<dbReference type="AlphaFoldDB" id="A0AAV4TGW8"/>
<dbReference type="EMBL" id="BPLQ01009555">
    <property type="protein sequence ID" value="GIY44691.1"/>
    <property type="molecule type" value="Genomic_DNA"/>
</dbReference>
<evidence type="ECO:0000313" key="2">
    <source>
        <dbReference type="Proteomes" id="UP001054837"/>
    </source>
</evidence>
<organism evidence="1 2">
    <name type="scientific">Caerostris darwini</name>
    <dbReference type="NCBI Taxonomy" id="1538125"/>
    <lineage>
        <taxon>Eukaryota</taxon>
        <taxon>Metazoa</taxon>
        <taxon>Ecdysozoa</taxon>
        <taxon>Arthropoda</taxon>
        <taxon>Chelicerata</taxon>
        <taxon>Arachnida</taxon>
        <taxon>Araneae</taxon>
        <taxon>Araneomorphae</taxon>
        <taxon>Entelegynae</taxon>
        <taxon>Araneoidea</taxon>
        <taxon>Araneidae</taxon>
        <taxon>Caerostris</taxon>
    </lineage>
</organism>
<proteinExistence type="predicted"/>
<evidence type="ECO:0000313" key="1">
    <source>
        <dbReference type="EMBL" id="GIY44691.1"/>
    </source>
</evidence>
<gene>
    <name evidence="1" type="ORF">CDAR_118191</name>
</gene>
<protein>
    <recommendedName>
        <fullName evidence="3">LAGLIDADG homing endonuclease</fullName>
    </recommendedName>
</protein>
<accession>A0AAV4TGW8</accession>
<name>A0AAV4TGW8_9ARAC</name>
<evidence type="ECO:0008006" key="3">
    <source>
        <dbReference type="Google" id="ProtNLM"/>
    </source>
</evidence>
<sequence length="130" mass="14701">MSATGKFVSALPIRLCHGWFIGFANTSHGIFKEPAGQKSLRRENSSLLNRFFSAMGGSCVSLTPPAEFLKNPASNLTLLMNKAHLQRANVAAEDEIWAFAFNLKRKRSYACSSFLRVQHLENFEFLQFKW</sequence>
<dbReference type="Proteomes" id="UP001054837">
    <property type="component" value="Unassembled WGS sequence"/>
</dbReference>
<comment type="caution">
    <text evidence="1">The sequence shown here is derived from an EMBL/GenBank/DDBJ whole genome shotgun (WGS) entry which is preliminary data.</text>
</comment>
<reference evidence="1 2" key="1">
    <citation type="submission" date="2021-06" db="EMBL/GenBank/DDBJ databases">
        <title>Caerostris darwini draft genome.</title>
        <authorList>
            <person name="Kono N."/>
            <person name="Arakawa K."/>
        </authorList>
    </citation>
    <scope>NUCLEOTIDE SEQUENCE [LARGE SCALE GENOMIC DNA]</scope>
</reference>